<dbReference type="eggNOG" id="ENOG502ZHP0">
    <property type="taxonomic scope" value="Bacteria"/>
</dbReference>
<dbReference type="InterPro" id="IPR036388">
    <property type="entry name" value="WH-like_DNA-bd_sf"/>
</dbReference>
<dbReference type="OrthoDB" id="2326530at2"/>
<dbReference type="Proteomes" id="UP000011728">
    <property type="component" value="Chromosome"/>
</dbReference>
<keyword evidence="2" id="KW-1185">Reference proteome</keyword>
<dbReference type="AlphaFoldDB" id="M1MRM6"/>
<dbReference type="GO" id="GO:0043565">
    <property type="term" value="F:sequence-specific DNA binding"/>
    <property type="evidence" value="ECO:0007669"/>
    <property type="project" value="InterPro"/>
</dbReference>
<dbReference type="KEGG" id="csr:Cspa_c04140"/>
<dbReference type="InterPro" id="IPR002514">
    <property type="entry name" value="Transposase_8"/>
</dbReference>
<reference evidence="1 2" key="1">
    <citation type="submission" date="2013-02" db="EMBL/GenBank/DDBJ databases">
        <title>Genome sequence of Clostridium saccharoperbutylacetonicum N1-4(HMT).</title>
        <authorList>
            <person name="Poehlein A."/>
            <person name="Daniel R."/>
        </authorList>
    </citation>
    <scope>NUCLEOTIDE SEQUENCE [LARGE SCALE GENOMIC DNA]</scope>
    <source>
        <strain evidence="2">N1-4(HMT)</strain>
    </source>
</reference>
<accession>M1MRM6</accession>
<proteinExistence type="predicted"/>
<dbReference type="GO" id="GO:0006313">
    <property type="term" value="P:DNA transposition"/>
    <property type="evidence" value="ECO:0007669"/>
    <property type="project" value="InterPro"/>
</dbReference>
<dbReference type="InterPro" id="IPR010921">
    <property type="entry name" value="Trp_repressor/repl_initiator"/>
</dbReference>
<dbReference type="RefSeq" id="WP_015390558.1">
    <property type="nucleotide sequence ID" value="NC_020291.1"/>
</dbReference>
<dbReference type="PATRIC" id="fig|931276.5.peg.397"/>
<dbReference type="GO" id="GO:0004803">
    <property type="term" value="F:transposase activity"/>
    <property type="evidence" value="ECO:0007669"/>
    <property type="project" value="InterPro"/>
</dbReference>
<evidence type="ECO:0000313" key="1">
    <source>
        <dbReference type="EMBL" id="AGF54232.1"/>
    </source>
</evidence>
<organism evidence="1 2">
    <name type="scientific">Clostridium saccharoperbutylacetonicum N1-4(HMT)</name>
    <dbReference type="NCBI Taxonomy" id="931276"/>
    <lineage>
        <taxon>Bacteria</taxon>
        <taxon>Bacillati</taxon>
        <taxon>Bacillota</taxon>
        <taxon>Clostridia</taxon>
        <taxon>Eubacteriales</taxon>
        <taxon>Clostridiaceae</taxon>
        <taxon>Clostridium</taxon>
    </lineage>
</organism>
<dbReference type="HOGENOM" id="CLU_1988792_0_0_9"/>
<evidence type="ECO:0000313" key="2">
    <source>
        <dbReference type="Proteomes" id="UP000011728"/>
    </source>
</evidence>
<dbReference type="EMBL" id="CP004121">
    <property type="protein sequence ID" value="AGF54232.1"/>
    <property type="molecule type" value="Genomic_DNA"/>
</dbReference>
<protein>
    <submittedName>
        <fullName evidence="1">Transposase</fullName>
    </submittedName>
</protein>
<name>M1MRM6_9CLOT</name>
<gene>
    <name evidence="1" type="ORF">Cspa_c04140</name>
</gene>
<dbReference type="Gene3D" id="1.10.10.10">
    <property type="entry name" value="Winged helix-like DNA-binding domain superfamily/Winged helix DNA-binding domain"/>
    <property type="match status" value="1"/>
</dbReference>
<dbReference type="SUPFAM" id="SSF48295">
    <property type="entry name" value="TrpR-like"/>
    <property type="match status" value="1"/>
</dbReference>
<sequence length="125" mass="14168">MGIGIPKGGSNRKWDKEDKLRIVKRYLNEGIGRIALAKEENISGGMLYIWIQKYLDEGEQGLVNNKKKDNHYAAIHTSKTLSEVDRLRLIVAKQEVEIERLKKGYLVKGAGANKEFVITKDVSLK</sequence>
<dbReference type="Pfam" id="PF01527">
    <property type="entry name" value="HTH_Tnp_1"/>
    <property type="match status" value="1"/>
</dbReference>